<dbReference type="PROSITE" id="PS51435">
    <property type="entry name" value="AP_NUCLEASE_F1_4"/>
    <property type="match status" value="1"/>
</dbReference>
<comment type="cofactor">
    <cofactor evidence="6">
        <name>Mg(2+)</name>
        <dbReference type="ChEBI" id="CHEBI:18420"/>
    </cofactor>
    <cofactor evidence="6">
        <name>Mn(2+)</name>
        <dbReference type="ChEBI" id="CHEBI:29035"/>
    </cofactor>
    <text evidence="6">Probably binds two magnesium or manganese ions per subunit.</text>
</comment>
<evidence type="ECO:0000313" key="11">
    <source>
        <dbReference type="Proteomes" id="UP000015350"/>
    </source>
</evidence>
<dbReference type="eggNOG" id="COG0708">
    <property type="taxonomic scope" value="Bacteria"/>
</dbReference>
<dbReference type="PROSITE" id="PS00726">
    <property type="entry name" value="AP_NUCLEASE_F1_1"/>
    <property type="match status" value="1"/>
</dbReference>
<proteinExistence type="inferred from homology"/>
<dbReference type="CDD" id="cd09086">
    <property type="entry name" value="ExoIII-like_AP-endo"/>
    <property type="match status" value="1"/>
</dbReference>
<feature type="region of interest" description="Disordered" evidence="8">
    <location>
        <begin position="223"/>
        <end position="245"/>
    </location>
</feature>
<evidence type="ECO:0000256" key="5">
    <source>
        <dbReference type="PIRSR" id="PIRSR604808-1"/>
    </source>
</evidence>
<name>S9TSU7_MAGFU</name>
<keyword evidence="4 6" id="KW-0460">Magnesium</keyword>
<comment type="similarity">
    <text evidence="1">Belongs to the DNA repair enzymes AP/ExoA family.</text>
</comment>
<feature type="active site" description="Proton acceptor" evidence="5">
    <location>
        <position position="235"/>
    </location>
</feature>
<organism evidence="10 11">
    <name type="scientific">Magnetospirillum fulvum MGU-K5</name>
    <dbReference type="NCBI Taxonomy" id="1316936"/>
    <lineage>
        <taxon>Bacteria</taxon>
        <taxon>Pseudomonadati</taxon>
        <taxon>Pseudomonadota</taxon>
        <taxon>Alphaproteobacteria</taxon>
        <taxon>Rhodospirillales</taxon>
        <taxon>Rhodospirillaceae</taxon>
        <taxon>Magnetospirillum</taxon>
    </lineage>
</organism>
<feature type="active site" evidence="5">
    <location>
        <position position="93"/>
    </location>
</feature>
<gene>
    <name evidence="10" type="ORF">K678_10080</name>
</gene>
<keyword evidence="3" id="KW-0378">Hydrolase</keyword>
<dbReference type="Pfam" id="PF03372">
    <property type="entry name" value="Exo_endo_phos"/>
    <property type="match status" value="1"/>
</dbReference>
<evidence type="ECO:0000256" key="2">
    <source>
        <dbReference type="ARBA" id="ARBA00022723"/>
    </source>
</evidence>
<dbReference type="GO" id="GO:0006281">
    <property type="term" value="P:DNA repair"/>
    <property type="evidence" value="ECO:0007669"/>
    <property type="project" value="InterPro"/>
</dbReference>
<dbReference type="PATRIC" id="fig|1316936.3.peg.2008"/>
<comment type="caution">
    <text evidence="10">The sequence shown here is derived from an EMBL/GenBank/DDBJ whole genome shotgun (WGS) entry which is preliminary data.</text>
</comment>
<evidence type="ECO:0000256" key="6">
    <source>
        <dbReference type="PIRSR" id="PIRSR604808-2"/>
    </source>
</evidence>
<dbReference type="InterPro" id="IPR004808">
    <property type="entry name" value="AP_endonuc_1"/>
</dbReference>
<feature type="site" description="Transition state stabilizer" evidence="7">
    <location>
        <position position="136"/>
    </location>
</feature>
<feature type="active site" description="Proton donor/acceptor" evidence="5">
    <location>
        <position position="134"/>
    </location>
</feature>
<dbReference type="GO" id="GO:0004519">
    <property type="term" value="F:endonuclease activity"/>
    <property type="evidence" value="ECO:0007669"/>
    <property type="project" value="InterPro"/>
</dbReference>
<evidence type="ECO:0000256" key="3">
    <source>
        <dbReference type="ARBA" id="ARBA00022801"/>
    </source>
</evidence>
<feature type="binding site" evidence="6">
    <location>
        <position position="134"/>
    </location>
    <ligand>
        <name>Mg(2+)</name>
        <dbReference type="ChEBI" id="CHEBI:18420"/>
        <label>1</label>
    </ligand>
</feature>
<feature type="binding site" evidence="6">
    <location>
        <position position="136"/>
    </location>
    <ligand>
        <name>Mg(2+)</name>
        <dbReference type="ChEBI" id="CHEBI:18420"/>
        <label>1</label>
    </ligand>
</feature>
<keyword evidence="10" id="KW-0269">Exonuclease</keyword>
<dbReference type="STRING" id="1316936.K678_10080"/>
<dbReference type="PANTHER" id="PTHR43250:SF2">
    <property type="entry name" value="EXODEOXYRIBONUCLEASE III"/>
    <property type="match status" value="1"/>
</dbReference>
<feature type="binding site" evidence="6">
    <location>
        <position position="234"/>
    </location>
    <ligand>
        <name>Mg(2+)</name>
        <dbReference type="ChEBI" id="CHEBI:18420"/>
        <label>1</label>
    </ligand>
</feature>
<dbReference type="InterPro" id="IPR036691">
    <property type="entry name" value="Endo/exonu/phosph_ase_sf"/>
</dbReference>
<keyword evidence="2 6" id="KW-0479">Metal-binding</keyword>
<dbReference type="InterPro" id="IPR020847">
    <property type="entry name" value="AP_endonuclease_F1_BS"/>
</dbReference>
<evidence type="ECO:0000256" key="1">
    <source>
        <dbReference type="ARBA" id="ARBA00007092"/>
    </source>
</evidence>
<dbReference type="GO" id="GO:0003677">
    <property type="term" value="F:DNA binding"/>
    <property type="evidence" value="ECO:0007669"/>
    <property type="project" value="InterPro"/>
</dbReference>
<dbReference type="GO" id="GO:0046872">
    <property type="term" value="F:metal ion binding"/>
    <property type="evidence" value="ECO:0007669"/>
    <property type="project" value="UniProtKB-KW"/>
</dbReference>
<feature type="site" description="Important for catalytic activity" evidence="7">
    <location>
        <position position="205"/>
    </location>
</feature>
<reference evidence="10 11" key="1">
    <citation type="submission" date="2013-04" db="EMBL/GenBank/DDBJ databases">
        <authorList>
            <person name="Kuznetsov B."/>
            <person name="Ivanovsky R."/>
        </authorList>
    </citation>
    <scope>NUCLEOTIDE SEQUENCE [LARGE SCALE GENOMIC DNA]</scope>
    <source>
        <strain evidence="10 11">MGU-K5</strain>
    </source>
</reference>
<dbReference type="InterPro" id="IPR037493">
    <property type="entry name" value="ExoIII-like"/>
</dbReference>
<dbReference type="GO" id="GO:0008311">
    <property type="term" value="F:double-stranded DNA 3'-5' DNA exonuclease activity"/>
    <property type="evidence" value="ECO:0007669"/>
    <property type="project" value="InterPro"/>
</dbReference>
<evidence type="ECO:0000256" key="4">
    <source>
        <dbReference type="ARBA" id="ARBA00022842"/>
    </source>
</evidence>
<accession>S9TSU7</accession>
<dbReference type="NCBIfam" id="TIGR00633">
    <property type="entry name" value="xth"/>
    <property type="match status" value="1"/>
</dbReference>
<feature type="site" description="Interaction with DNA substrate" evidence="7">
    <location>
        <position position="235"/>
    </location>
</feature>
<feature type="domain" description="Endonuclease/exonuclease/phosphatase" evidence="9">
    <location>
        <begin position="3"/>
        <end position="235"/>
    </location>
</feature>
<protein>
    <submittedName>
        <fullName evidence="10">Exonuclease III</fullName>
    </submittedName>
</protein>
<dbReference type="AlphaFoldDB" id="S9TSU7"/>
<feature type="compositionally biased region" description="Basic and acidic residues" evidence="8">
    <location>
        <begin position="223"/>
        <end position="234"/>
    </location>
</feature>
<feature type="binding site" evidence="6">
    <location>
        <position position="235"/>
    </location>
    <ligand>
        <name>Mg(2+)</name>
        <dbReference type="ChEBI" id="CHEBI:18420"/>
        <label>1</label>
    </ligand>
</feature>
<dbReference type="EMBL" id="AQPH01000035">
    <property type="protein sequence ID" value="EPY01590.1"/>
    <property type="molecule type" value="Genomic_DNA"/>
</dbReference>
<dbReference type="PANTHER" id="PTHR43250">
    <property type="entry name" value="EXODEOXYRIBONUCLEASE III"/>
    <property type="match status" value="1"/>
</dbReference>
<dbReference type="Gene3D" id="3.60.10.10">
    <property type="entry name" value="Endonuclease/exonuclease/phosphatase"/>
    <property type="match status" value="1"/>
</dbReference>
<feature type="binding site" evidence="6">
    <location>
        <position position="22"/>
    </location>
    <ligand>
        <name>Mg(2+)</name>
        <dbReference type="ChEBI" id="CHEBI:18420"/>
        <label>1</label>
    </ligand>
</feature>
<dbReference type="Proteomes" id="UP000015350">
    <property type="component" value="Unassembled WGS sequence"/>
</dbReference>
<evidence type="ECO:0000256" key="7">
    <source>
        <dbReference type="PIRSR" id="PIRSR604808-3"/>
    </source>
</evidence>
<evidence type="ECO:0000256" key="8">
    <source>
        <dbReference type="SAM" id="MobiDB-lite"/>
    </source>
</evidence>
<sequence>MRLTALIKWLNVSNPDVLLLQETKCQDVDFPRAEIEAAGFHVVFHGQKTFNGVAIISRHPAEAVVRGLPGDETDTQARYLEATIEGIRVASLYLPNGNPAPGDKYDYKLAWMRRLTARARELLAGDLPVVLGGDYNVCPADQDVCNPAAWRDDALCRSETRRAFRELIHLGFLDSVRALHPDGGRYTWWDYQGGAWARDEGLRIDHLLLSPQAADRLSTAEIDRAPRGGERASDHTPVWVDLQRH</sequence>
<evidence type="ECO:0000259" key="9">
    <source>
        <dbReference type="Pfam" id="PF03372"/>
    </source>
</evidence>
<evidence type="ECO:0000313" key="10">
    <source>
        <dbReference type="EMBL" id="EPY01590.1"/>
    </source>
</evidence>
<dbReference type="NCBIfam" id="TIGR00195">
    <property type="entry name" value="exoDNase_III"/>
    <property type="match status" value="1"/>
</dbReference>
<keyword evidence="6" id="KW-0464">Manganese</keyword>
<dbReference type="SUPFAM" id="SSF56219">
    <property type="entry name" value="DNase I-like"/>
    <property type="match status" value="1"/>
</dbReference>
<keyword evidence="10" id="KW-0540">Nuclease</keyword>
<dbReference type="InterPro" id="IPR005135">
    <property type="entry name" value="Endo/exonuclease/phosphatase"/>
</dbReference>